<comment type="function">
    <text evidence="4">Binds mRNA; thus facilitating recognition of the initiation point. It is needed to translate mRNA with a short Shine-Dalgarno (SD) purine-rich sequence.</text>
</comment>
<dbReference type="InterPro" id="IPR003029">
    <property type="entry name" value="S1_domain"/>
</dbReference>
<dbReference type="CDD" id="cd04465">
    <property type="entry name" value="S1_RPS1_repeat_ec2_hs2"/>
    <property type="match status" value="1"/>
</dbReference>
<evidence type="ECO:0000256" key="4">
    <source>
        <dbReference type="ARBA" id="ARBA00025604"/>
    </source>
</evidence>
<evidence type="ECO:0000313" key="8">
    <source>
        <dbReference type="Proteomes" id="UP000177354"/>
    </source>
</evidence>
<dbReference type="PANTHER" id="PTHR10724:SF7">
    <property type="entry name" value="SMALL RIBOSOMAL SUBUNIT PROTEIN BS1C"/>
    <property type="match status" value="1"/>
</dbReference>
<evidence type="ECO:0000256" key="1">
    <source>
        <dbReference type="ARBA" id="ARBA00006767"/>
    </source>
</evidence>
<protein>
    <recommendedName>
        <fullName evidence="6">S1 motif domain-containing protein</fullName>
    </recommendedName>
</protein>
<feature type="domain" description="S1 motif" evidence="6">
    <location>
        <begin position="317"/>
        <end position="380"/>
    </location>
</feature>
<dbReference type="PANTHER" id="PTHR10724">
    <property type="entry name" value="30S RIBOSOMAL PROTEIN S1"/>
    <property type="match status" value="1"/>
</dbReference>
<proteinExistence type="inferred from homology"/>
<dbReference type="InterPro" id="IPR050437">
    <property type="entry name" value="Ribos_protein_bS1-like"/>
</dbReference>
<dbReference type="PROSITE" id="PS50126">
    <property type="entry name" value="S1"/>
    <property type="match status" value="4"/>
</dbReference>
<keyword evidence="2" id="KW-0689">Ribosomal protein</keyword>
<dbReference type="GO" id="GO:0006412">
    <property type="term" value="P:translation"/>
    <property type="evidence" value="ECO:0007669"/>
    <property type="project" value="TreeGrafter"/>
</dbReference>
<evidence type="ECO:0000256" key="2">
    <source>
        <dbReference type="ARBA" id="ARBA00022980"/>
    </source>
</evidence>
<evidence type="ECO:0000313" key="7">
    <source>
        <dbReference type="EMBL" id="OGG07175.1"/>
    </source>
</evidence>
<evidence type="ECO:0000256" key="3">
    <source>
        <dbReference type="ARBA" id="ARBA00023274"/>
    </source>
</evidence>
<evidence type="ECO:0000256" key="5">
    <source>
        <dbReference type="SAM" id="MobiDB-lite"/>
    </source>
</evidence>
<gene>
    <name evidence="7" type="ORF">A2777_04840</name>
</gene>
<dbReference type="AlphaFoldDB" id="A0A1F5Z479"/>
<dbReference type="InterPro" id="IPR035104">
    <property type="entry name" value="Ribosomal_protein_S1-like"/>
</dbReference>
<dbReference type="CDD" id="cd05687">
    <property type="entry name" value="S1_RPS1_repeat_ec1_hs1"/>
    <property type="match status" value="1"/>
</dbReference>
<dbReference type="EMBL" id="MFJF01000010">
    <property type="protein sequence ID" value="OGG07175.1"/>
    <property type="molecule type" value="Genomic_DNA"/>
</dbReference>
<name>A0A1F5Z479_9BACT</name>
<accession>A0A1F5Z479</accession>
<evidence type="ECO:0000259" key="6">
    <source>
        <dbReference type="PROSITE" id="PS50126"/>
    </source>
</evidence>
<organism evidence="7 8">
    <name type="scientific">Candidatus Gottesmanbacteria bacterium RIFCSPHIGHO2_01_FULL_40_15</name>
    <dbReference type="NCBI Taxonomy" id="1798376"/>
    <lineage>
        <taxon>Bacteria</taxon>
        <taxon>Candidatus Gottesmaniibacteriota</taxon>
    </lineage>
</organism>
<dbReference type="Pfam" id="PF00575">
    <property type="entry name" value="S1"/>
    <property type="match status" value="4"/>
</dbReference>
<keyword evidence="3" id="KW-0687">Ribonucleoprotein</keyword>
<dbReference type="GO" id="GO:0003735">
    <property type="term" value="F:structural constituent of ribosome"/>
    <property type="evidence" value="ECO:0007669"/>
    <property type="project" value="TreeGrafter"/>
</dbReference>
<dbReference type="SUPFAM" id="SSF50249">
    <property type="entry name" value="Nucleic acid-binding proteins"/>
    <property type="match status" value="4"/>
</dbReference>
<dbReference type="PRINTS" id="PR00681">
    <property type="entry name" value="RIBOSOMALS1"/>
</dbReference>
<comment type="caution">
    <text evidence="7">The sequence shown here is derived from an EMBL/GenBank/DDBJ whole genome shotgun (WGS) entry which is preliminary data.</text>
</comment>
<dbReference type="InterPro" id="IPR012340">
    <property type="entry name" value="NA-bd_OB-fold"/>
</dbReference>
<comment type="similarity">
    <text evidence="1">Belongs to the bacterial ribosomal protein bS1 family.</text>
</comment>
<reference evidence="7 8" key="1">
    <citation type="journal article" date="2016" name="Nat. Commun.">
        <title>Thousands of microbial genomes shed light on interconnected biogeochemical processes in an aquifer system.</title>
        <authorList>
            <person name="Anantharaman K."/>
            <person name="Brown C.T."/>
            <person name="Hug L.A."/>
            <person name="Sharon I."/>
            <person name="Castelle C.J."/>
            <person name="Probst A.J."/>
            <person name="Thomas B.C."/>
            <person name="Singh A."/>
            <person name="Wilkins M.J."/>
            <person name="Karaoz U."/>
            <person name="Brodie E.L."/>
            <person name="Williams K.H."/>
            <person name="Hubbard S.S."/>
            <person name="Banfield J.F."/>
        </authorList>
    </citation>
    <scope>NUCLEOTIDE SEQUENCE [LARGE SCALE GENOMIC DNA]</scope>
</reference>
<feature type="domain" description="S1 motif" evidence="6">
    <location>
        <begin position="232"/>
        <end position="300"/>
    </location>
</feature>
<feature type="compositionally biased region" description="Polar residues" evidence="5">
    <location>
        <begin position="21"/>
        <end position="32"/>
    </location>
</feature>
<feature type="domain" description="S1 motif" evidence="6">
    <location>
        <begin position="60"/>
        <end position="127"/>
    </location>
</feature>
<dbReference type="GO" id="GO:0003729">
    <property type="term" value="F:mRNA binding"/>
    <property type="evidence" value="ECO:0007669"/>
    <property type="project" value="TreeGrafter"/>
</dbReference>
<dbReference type="Gene3D" id="2.40.50.140">
    <property type="entry name" value="Nucleic acid-binding proteins"/>
    <property type="match status" value="4"/>
</dbReference>
<feature type="domain" description="S1 motif" evidence="6">
    <location>
        <begin position="145"/>
        <end position="211"/>
    </location>
</feature>
<dbReference type="Proteomes" id="UP000177354">
    <property type="component" value="Unassembled WGS sequence"/>
</dbReference>
<dbReference type="FunFam" id="2.40.50.140:FF:000103">
    <property type="entry name" value="protein RRP5 homolog"/>
    <property type="match status" value="1"/>
</dbReference>
<sequence>MPRISKSKTNKKESKKATSKPATINPTLTVSPTRVKGREPQSMDELLRESGITSFSLKKGDTIKGTIISISSKEILVDIGKKSFGIIAEWELDQVRDYVKQLNVGDQVTAQVINPENEYGYTVLSLRKASMETRWEMLDEIKEKGTDIEVLVIEPAKGGVLVDWQGLRGFIPSTQIESNLVVNPYQLINKKLKVKVIELDRSINRLVLSQKASALGVTPSVQREKLQKIKPDDVLEGTISGIAPFGVFVDVDGIEGLVHISEVAWEKVENLSSLFKVGNKTEVMVLDINETDGKLNLSIKRLTPDPWKNILDRYPIESAVSGKVVRSAPYGIFVQLEPGIEGLLHISKITPGEEPQVGEPVECLVEKIDTAKRKISLTLVPKEKPVGYR</sequence>
<feature type="region of interest" description="Disordered" evidence="5">
    <location>
        <begin position="1"/>
        <end position="41"/>
    </location>
</feature>
<dbReference type="SMART" id="SM00316">
    <property type="entry name" value="S1"/>
    <property type="match status" value="4"/>
</dbReference>